<dbReference type="PROSITE" id="PS00133">
    <property type="entry name" value="CARBOXYPEPT_ZN_2"/>
    <property type="match status" value="1"/>
</dbReference>
<dbReference type="PROSITE" id="PS00132">
    <property type="entry name" value="CARBOXYPEPT_ZN_1"/>
    <property type="match status" value="1"/>
</dbReference>
<dbReference type="PRINTS" id="PR00765">
    <property type="entry name" value="CRBOXYPTASEA"/>
</dbReference>
<keyword evidence="7" id="KW-0378">Hydrolase</keyword>
<keyword evidence="3" id="KW-0121">Carboxypeptidase</keyword>
<evidence type="ECO:0000256" key="6">
    <source>
        <dbReference type="ARBA" id="ARBA00022729"/>
    </source>
</evidence>
<dbReference type="GO" id="GO:0005615">
    <property type="term" value="C:extracellular space"/>
    <property type="evidence" value="ECO:0007669"/>
    <property type="project" value="TreeGrafter"/>
</dbReference>
<dbReference type="AlphaFoldDB" id="A0A9P0MTG2"/>
<dbReference type="InterPro" id="IPR003146">
    <property type="entry name" value="M14A_act_pep"/>
</dbReference>
<evidence type="ECO:0000256" key="7">
    <source>
        <dbReference type="ARBA" id="ARBA00022801"/>
    </source>
</evidence>
<evidence type="ECO:0000313" key="14">
    <source>
        <dbReference type="Proteomes" id="UP001152798"/>
    </source>
</evidence>
<dbReference type="SUPFAM" id="SSF54897">
    <property type="entry name" value="Protease propeptides/inhibitors"/>
    <property type="match status" value="1"/>
</dbReference>
<evidence type="ECO:0000256" key="11">
    <source>
        <dbReference type="PROSITE-ProRule" id="PRU01379"/>
    </source>
</evidence>
<evidence type="ECO:0000256" key="2">
    <source>
        <dbReference type="ARBA" id="ARBA00005988"/>
    </source>
</evidence>
<dbReference type="PANTHER" id="PTHR11705:SF91">
    <property type="entry name" value="FI01817P-RELATED"/>
    <property type="match status" value="1"/>
</dbReference>
<reference evidence="13" key="1">
    <citation type="submission" date="2022-01" db="EMBL/GenBank/DDBJ databases">
        <authorList>
            <person name="King R."/>
        </authorList>
    </citation>
    <scope>NUCLEOTIDE SEQUENCE</scope>
</reference>
<dbReference type="SMART" id="SM00631">
    <property type="entry name" value="Zn_pept"/>
    <property type="match status" value="1"/>
</dbReference>
<comment type="cofactor">
    <cofactor evidence="1">
        <name>Zn(2+)</name>
        <dbReference type="ChEBI" id="CHEBI:29105"/>
    </cofactor>
</comment>
<feature type="domain" description="Peptidase M14" evidence="12">
    <location>
        <begin position="204"/>
        <end position="509"/>
    </location>
</feature>
<dbReference type="InterPro" id="IPR000834">
    <property type="entry name" value="Peptidase_M14"/>
</dbReference>
<evidence type="ECO:0000256" key="5">
    <source>
        <dbReference type="ARBA" id="ARBA00022723"/>
    </source>
</evidence>
<name>A0A9P0MTG2_NEZVI</name>
<keyword evidence="10" id="KW-1015">Disulfide bond</keyword>
<dbReference type="Gene3D" id="3.40.630.10">
    <property type="entry name" value="Zn peptidases"/>
    <property type="match status" value="1"/>
</dbReference>
<dbReference type="FunFam" id="3.40.630.10:FF:000001">
    <property type="entry name" value="Carboxypeptidase B"/>
    <property type="match status" value="1"/>
</dbReference>
<dbReference type="Gene3D" id="3.30.70.340">
    <property type="entry name" value="Metallocarboxypeptidase-like"/>
    <property type="match status" value="1"/>
</dbReference>
<evidence type="ECO:0000256" key="3">
    <source>
        <dbReference type="ARBA" id="ARBA00022645"/>
    </source>
</evidence>
<accession>A0A9P0MTG2</accession>
<evidence type="ECO:0000256" key="1">
    <source>
        <dbReference type="ARBA" id="ARBA00001947"/>
    </source>
</evidence>
<comment type="similarity">
    <text evidence="2 11">Belongs to the peptidase M14 family.</text>
</comment>
<dbReference type="InterPro" id="IPR036990">
    <property type="entry name" value="M14A-like_propep"/>
</dbReference>
<proteinExistence type="inferred from homology"/>
<dbReference type="OrthoDB" id="3626597at2759"/>
<evidence type="ECO:0000256" key="9">
    <source>
        <dbReference type="ARBA" id="ARBA00023049"/>
    </source>
</evidence>
<dbReference type="Proteomes" id="UP001152798">
    <property type="component" value="Chromosome 6"/>
</dbReference>
<evidence type="ECO:0000256" key="10">
    <source>
        <dbReference type="ARBA" id="ARBA00023157"/>
    </source>
</evidence>
<dbReference type="InterPro" id="IPR057246">
    <property type="entry name" value="CARBOXYPEPT_ZN_1"/>
</dbReference>
<protein>
    <recommendedName>
        <fullName evidence="12">Peptidase M14 domain-containing protein</fullName>
    </recommendedName>
</protein>
<gene>
    <name evidence="13" type="ORF">NEZAVI_LOCUS12813</name>
</gene>
<feature type="active site" description="Proton donor/acceptor" evidence="11">
    <location>
        <position position="475"/>
    </location>
</feature>
<keyword evidence="5" id="KW-0479">Metal-binding</keyword>
<dbReference type="EMBL" id="OV725082">
    <property type="protein sequence ID" value="CAH1404394.1"/>
    <property type="molecule type" value="Genomic_DNA"/>
</dbReference>
<organism evidence="13 14">
    <name type="scientific">Nezara viridula</name>
    <name type="common">Southern green stink bug</name>
    <name type="synonym">Cimex viridulus</name>
    <dbReference type="NCBI Taxonomy" id="85310"/>
    <lineage>
        <taxon>Eukaryota</taxon>
        <taxon>Metazoa</taxon>
        <taxon>Ecdysozoa</taxon>
        <taxon>Arthropoda</taxon>
        <taxon>Hexapoda</taxon>
        <taxon>Insecta</taxon>
        <taxon>Pterygota</taxon>
        <taxon>Neoptera</taxon>
        <taxon>Paraneoptera</taxon>
        <taxon>Hemiptera</taxon>
        <taxon>Heteroptera</taxon>
        <taxon>Panheteroptera</taxon>
        <taxon>Pentatomomorpha</taxon>
        <taxon>Pentatomoidea</taxon>
        <taxon>Pentatomidae</taxon>
        <taxon>Pentatominae</taxon>
        <taxon>Nezara</taxon>
    </lineage>
</organism>
<dbReference type="GO" id="GO:0006508">
    <property type="term" value="P:proteolysis"/>
    <property type="evidence" value="ECO:0007669"/>
    <property type="project" value="UniProtKB-KW"/>
</dbReference>
<keyword evidence="6" id="KW-0732">Signal</keyword>
<dbReference type="GO" id="GO:0004181">
    <property type="term" value="F:metallocarboxypeptidase activity"/>
    <property type="evidence" value="ECO:0007669"/>
    <property type="project" value="InterPro"/>
</dbReference>
<sequence length="514" mass="58526">MELAALIAGLQGWRGGGDCWKPQSVFGQQCRKMLLLRWILLVFVLVVSVSSQGPRQWATPRDISMFGAVFQWFEAAVEMIFGYFYNPGSKRRSTDRSERVSYKNYQVLRVRPSTQEARDELQNLIGEPGLEFWSLPMKNRTTDILVSPDLAEYMKEYLADKDIGFTVLSNNLEMDIKKQNPKTSKFTGRLEEKSARAHPLTWARYHRAKDIDAYLEYLAALEPKLVSLITIGKSSEGRPLKVVKISTNKKRSEKPGIWIDAGMHGREWIAPAVALFMLKQLVENYSTNRAVVDSVDWYIMPLANPDGYEYTHNTDRFWRKSRSKKNRPHEMGRIFWDEDERCGGVDLNRNFDFHWGEAGASDNACGPTYAGPRPFSEPETKAIADFILEQEGLKAYLTLHSYSQMWLLPWGYTRQIAKDHDDLMYVGRRAIEALQKVHGTIYKIGSSPSLLYPTSGSSDDWAKGRAGIKYSYTVELRDRGTYGFLLPGSQIVPTGRETFAAVKVIAKHIAKGTD</sequence>
<dbReference type="GO" id="GO:0008270">
    <property type="term" value="F:zinc ion binding"/>
    <property type="evidence" value="ECO:0007669"/>
    <property type="project" value="InterPro"/>
</dbReference>
<evidence type="ECO:0000259" key="12">
    <source>
        <dbReference type="PROSITE" id="PS52035"/>
    </source>
</evidence>
<keyword evidence="9" id="KW-0482">Metalloprotease</keyword>
<keyword evidence="4" id="KW-0645">Protease</keyword>
<evidence type="ECO:0000256" key="4">
    <source>
        <dbReference type="ARBA" id="ARBA00022670"/>
    </source>
</evidence>
<evidence type="ECO:0000313" key="13">
    <source>
        <dbReference type="EMBL" id="CAH1404394.1"/>
    </source>
</evidence>
<dbReference type="SUPFAM" id="SSF53187">
    <property type="entry name" value="Zn-dependent exopeptidases"/>
    <property type="match status" value="1"/>
</dbReference>
<keyword evidence="8" id="KW-0862">Zinc</keyword>
<evidence type="ECO:0000256" key="8">
    <source>
        <dbReference type="ARBA" id="ARBA00022833"/>
    </source>
</evidence>
<dbReference type="Pfam" id="PF02244">
    <property type="entry name" value="Propep_M14"/>
    <property type="match status" value="1"/>
</dbReference>
<dbReference type="PROSITE" id="PS52035">
    <property type="entry name" value="PEPTIDASE_M14"/>
    <property type="match status" value="1"/>
</dbReference>
<dbReference type="Pfam" id="PF00246">
    <property type="entry name" value="Peptidase_M14"/>
    <property type="match status" value="1"/>
</dbReference>
<dbReference type="CDD" id="cd03860">
    <property type="entry name" value="M14_CP_A-B_like"/>
    <property type="match status" value="1"/>
</dbReference>
<dbReference type="InterPro" id="IPR057247">
    <property type="entry name" value="CARBOXYPEPT_ZN_2"/>
</dbReference>
<dbReference type="PANTHER" id="PTHR11705">
    <property type="entry name" value="PROTEASE FAMILY M14 CARBOXYPEPTIDASE A,B"/>
    <property type="match status" value="1"/>
</dbReference>
<keyword evidence="14" id="KW-1185">Reference proteome</keyword>